<gene>
    <name evidence="1" type="ORF">OCV47_06490</name>
</gene>
<sequence length="79" mass="9702">MRLYQKEMKRKWQNYPFRTVSGLPFRYELKRGRNGKLNRELMIDRREGSKSLTWSSFRTALSTLKDIFEEEMLRKQDQP</sequence>
<reference evidence="1 2" key="1">
    <citation type="journal article" date="2021" name="ISME Commun">
        <title>Automated analysis of genomic sequences facilitates high-throughput and comprehensive description of bacteria.</title>
        <authorList>
            <person name="Hitch T.C.A."/>
        </authorList>
    </citation>
    <scope>NUCLEOTIDE SEQUENCE [LARGE SCALE GENOMIC DNA]</scope>
    <source>
        <strain evidence="1 2">Sanger_29</strain>
    </source>
</reference>
<proteinExistence type="predicted"/>
<protein>
    <submittedName>
        <fullName evidence="1">Uncharacterized protein</fullName>
    </submittedName>
</protein>
<dbReference type="RefSeq" id="WP_262654415.1">
    <property type="nucleotide sequence ID" value="NZ_JAOQKE010000005.1"/>
</dbReference>
<comment type="caution">
    <text evidence="1">The sequence shown here is derived from an EMBL/GenBank/DDBJ whole genome shotgun (WGS) entry which is preliminary data.</text>
</comment>
<organism evidence="1 2">
    <name type="scientific">Muricoprocola aceti</name>
    <dbReference type="NCBI Taxonomy" id="2981772"/>
    <lineage>
        <taxon>Bacteria</taxon>
        <taxon>Bacillati</taxon>
        <taxon>Bacillota</taxon>
        <taxon>Clostridia</taxon>
        <taxon>Lachnospirales</taxon>
        <taxon>Lachnospiraceae</taxon>
        <taxon>Muricoprocola</taxon>
    </lineage>
</organism>
<keyword evidence="2" id="KW-1185">Reference proteome</keyword>
<accession>A0ABT2SKG4</accession>
<name>A0ABT2SKG4_9FIRM</name>
<evidence type="ECO:0000313" key="1">
    <source>
        <dbReference type="EMBL" id="MCU6724999.1"/>
    </source>
</evidence>
<evidence type="ECO:0000313" key="2">
    <source>
        <dbReference type="Proteomes" id="UP001652338"/>
    </source>
</evidence>
<dbReference type="EMBL" id="JAOQKE010000005">
    <property type="protein sequence ID" value="MCU6724999.1"/>
    <property type="molecule type" value="Genomic_DNA"/>
</dbReference>
<dbReference type="Proteomes" id="UP001652338">
    <property type="component" value="Unassembled WGS sequence"/>
</dbReference>